<gene>
    <name evidence="2" type="ORF">ANCDUO_25801</name>
</gene>
<dbReference type="GO" id="GO:0005615">
    <property type="term" value="C:extracellular space"/>
    <property type="evidence" value="ECO:0007669"/>
    <property type="project" value="InterPro"/>
</dbReference>
<dbReference type="SUPFAM" id="SSF56574">
    <property type="entry name" value="Serpins"/>
    <property type="match status" value="1"/>
</dbReference>
<feature type="non-terminal residue" evidence="2">
    <location>
        <position position="88"/>
    </location>
</feature>
<dbReference type="InterPro" id="IPR000215">
    <property type="entry name" value="Serpin_fam"/>
</dbReference>
<evidence type="ECO:0000313" key="2">
    <source>
        <dbReference type="EMBL" id="KIH44181.1"/>
    </source>
</evidence>
<evidence type="ECO:0000259" key="1">
    <source>
        <dbReference type="Pfam" id="PF00079"/>
    </source>
</evidence>
<reference evidence="2 3" key="1">
    <citation type="submission" date="2013-12" db="EMBL/GenBank/DDBJ databases">
        <title>Draft genome of the parsitic nematode Ancylostoma duodenale.</title>
        <authorList>
            <person name="Mitreva M."/>
        </authorList>
    </citation>
    <scope>NUCLEOTIDE SEQUENCE [LARGE SCALE GENOMIC DNA]</scope>
    <source>
        <strain evidence="2 3">Zhejiang</strain>
    </source>
</reference>
<accession>A0A0C2FGX8</accession>
<dbReference type="InterPro" id="IPR042185">
    <property type="entry name" value="Serpin_sf_2"/>
</dbReference>
<proteinExistence type="predicted"/>
<dbReference type="PANTHER" id="PTHR11461">
    <property type="entry name" value="SERINE PROTEASE INHIBITOR, SERPIN"/>
    <property type="match status" value="1"/>
</dbReference>
<sequence length="88" mass="10244">MLKPDALEGAFSVIVNAIYFTAEWQHKFYKASNTKQMFFSAEGNGKEIDFMNARMVRRLYAEDDDVEVLSLAYKDTSYAFNIFLPKKR</sequence>
<dbReference type="EMBL" id="KN779696">
    <property type="protein sequence ID" value="KIH44181.1"/>
    <property type="molecule type" value="Genomic_DNA"/>
</dbReference>
<dbReference type="InterPro" id="IPR036186">
    <property type="entry name" value="Serpin_sf"/>
</dbReference>
<name>A0A0C2FGX8_9BILA</name>
<keyword evidence="3" id="KW-1185">Reference proteome</keyword>
<dbReference type="Proteomes" id="UP000054047">
    <property type="component" value="Unassembled WGS sequence"/>
</dbReference>
<dbReference type="AlphaFoldDB" id="A0A0C2FGX8"/>
<evidence type="ECO:0000313" key="3">
    <source>
        <dbReference type="Proteomes" id="UP000054047"/>
    </source>
</evidence>
<dbReference type="Pfam" id="PF00079">
    <property type="entry name" value="Serpin"/>
    <property type="match status" value="1"/>
</dbReference>
<feature type="domain" description="Serpin" evidence="1">
    <location>
        <begin position="12"/>
        <end position="87"/>
    </location>
</feature>
<dbReference type="PANTHER" id="PTHR11461:SF299">
    <property type="entry name" value="SERINE OR CYSTEINE PROTEASE INHIBITOR-RELATED"/>
    <property type="match status" value="1"/>
</dbReference>
<organism evidence="2 3">
    <name type="scientific">Ancylostoma duodenale</name>
    <dbReference type="NCBI Taxonomy" id="51022"/>
    <lineage>
        <taxon>Eukaryota</taxon>
        <taxon>Metazoa</taxon>
        <taxon>Ecdysozoa</taxon>
        <taxon>Nematoda</taxon>
        <taxon>Chromadorea</taxon>
        <taxon>Rhabditida</taxon>
        <taxon>Rhabditina</taxon>
        <taxon>Rhabditomorpha</taxon>
        <taxon>Strongyloidea</taxon>
        <taxon>Ancylostomatidae</taxon>
        <taxon>Ancylostomatinae</taxon>
        <taxon>Ancylostoma</taxon>
    </lineage>
</organism>
<dbReference type="Gene3D" id="2.30.39.10">
    <property type="entry name" value="Alpha-1-antitrypsin, domain 1"/>
    <property type="match status" value="1"/>
</dbReference>
<dbReference type="GO" id="GO:0004867">
    <property type="term" value="F:serine-type endopeptidase inhibitor activity"/>
    <property type="evidence" value="ECO:0007669"/>
    <property type="project" value="InterPro"/>
</dbReference>
<protein>
    <recommendedName>
        <fullName evidence="1">Serpin domain-containing protein</fullName>
    </recommendedName>
</protein>
<dbReference type="OrthoDB" id="9518664at2759"/>
<dbReference type="InterPro" id="IPR023796">
    <property type="entry name" value="Serpin_dom"/>
</dbReference>